<evidence type="ECO:0000256" key="2">
    <source>
        <dbReference type="SAM" id="Coils"/>
    </source>
</evidence>
<keyword evidence="2" id="KW-0175">Coiled coil</keyword>
<gene>
    <name evidence="3" type="ORF">JBKA6_0313</name>
</gene>
<dbReference type="InterPro" id="IPR011990">
    <property type="entry name" value="TPR-like_helical_dom_sf"/>
</dbReference>
<dbReference type="PROSITE" id="PS51257">
    <property type="entry name" value="PROKAR_LIPOPROTEIN"/>
    <property type="match status" value="1"/>
</dbReference>
<dbReference type="OrthoDB" id="1149028at2"/>
<feature type="repeat" description="TPR" evidence="1">
    <location>
        <begin position="314"/>
        <end position="347"/>
    </location>
</feature>
<keyword evidence="4" id="KW-1185">Reference proteome</keyword>
<keyword evidence="1" id="KW-0802">TPR repeat</keyword>
<dbReference type="AlphaFoldDB" id="A0A1J1E4T3"/>
<sequence>MKSLKTLSIILFLIGCGSQVSLQGVIDSEKDLKSPSGKDSAELKLSKAKEKIDAYLVKLRSPEGVKESEKIEDESMQRYYYNRAKLESLNKNWREALNNYKSLLEYEKGNNYSAKKSISGEMFFFENKEALDRAIESGNYTTPKVLEVKDLLSEKVNSADAMDMYLEIRQEAVKTYDEKKFKISRDNFIVAYETSAMVNKADTSMYYNAAISALSGELSDLAIKDYEHLYNIGYRGDKMLYEAIVNGEKVVFESKIDRDVQVRLKAAEDPRDYRAPDLRKGIILQLAVLYEKQESYDKALKLLDKGREEYAEDQELLLAKGNIYLKKGDESAFLESMKDAVKNDPKNAVLHFNMGVIYANLLRNKESEREKVETSISAKKNEITKYRKSQRAKREKAEKELLGLRGDLLAISESTGGFWNSAIDSYKESITLDDKFLDAYINLSALILSSERSINDQISNLGFSAKDKARYEDLKKRKNEIYKQAMGYLEKALSIDGKNKSVINTLKNIYYALEKHEKVKEMEKLSK</sequence>
<dbReference type="RefSeq" id="WP_096685210.1">
    <property type="nucleotide sequence ID" value="NZ_AP014564.1"/>
</dbReference>
<dbReference type="Gene3D" id="1.25.40.10">
    <property type="entry name" value="Tetratricopeptide repeat domain"/>
    <property type="match status" value="2"/>
</dbReference>
<dbReference type="KEGG" id="ise:JBKA6_0313"/>
<evidence type="ECO:0000313" key="4">
    <source>
        <dbReference type="Proteomes" id="UP000243197"/>
    </source>
</evidence>
<dbReference type="SUPFAM" id="SSF48452">
    <property type="entry name" value="TPR-like"/>
    <property type="match status" value="1"/>
</dbReference>
<dbReference type="InterPro" id="IPR019734">
    <property type="entry name" value="TPR_rpt"/>
</dbReference>
<proteinExistence type="predicted"/>
<name>A0A1J1E4T3_9FLAO</name>
<keyword evidence="3" id="KW-0449">Lipoprotein</keyword>
<organism evidence="3 4">
    <name type="scientific">Ichthyobacterium seriolicida</name>
    <dbReference type="NCBI Taxonomy" id="242600"/>
    <lineage>
        <taxon>Bacteria</taxon>
        <taxon>Pseudomonadati</taxon>
        <taxon>Bacteroidota</taxon>
        <taxon>Flavobacteriia</taxon>
        <taxon>Flavobacteriales</taxon>
        <taxon>Ichthyobacteriaceae</taxon>
        <taxon>Ichthyobacterium</taxon>
    </lineage>
</organism>
<feature type="coiled-coil region" evidence="2">
    <location>
        <begin position="362"/>
        <end position="407"/>
    </location>
</feature>
<accession>A0A1J1E4T3</accession>
<evidence type="ECO:0000256" key="1">
    <source>
        <dbReference type="PROSITE-ProRule" id="PRU00339"/>
    </source>
</evidence>
<reference evidence="3 4" key="1">
    <citation type="submission" date="2014-03" db="EMBL/GenBank/DDBJ databases">
        <title>complete genome sequence of Flavobacteriaceae bacterium JBKA-6.</title>
        <authorList>
            <person name="Takano T."/>
            <person name="Nakamura Y."/>
            <person name="Takuma S."/>
            <person name="Yasuike M."/>
            <person name="Matsuyama T."/>
            <person name="Sakai T."/>
            <person name="Fujiwara A."/>
            <person name="Kimoto K."/>
            <person name="Fukuda Y."/>
            <person name="Kondo H."/>
            <person name="Hirono I."/>
            <person name="Nakayasu C."/>
        </authorList>
    </citation>
    <scope>NUCLEOTIDE SEQUENCE [LARGE SCALE GENOMIC DNA]</scope>
    <source>
        <strain evidence="3 4">JBKA-6</strain>
    </source>
</reference>
<evidence type="ECO:0000313" key="3">
    <source>
        <dbReference type="EMBL" id="BAV94326.1"/>
    </source>
</evidence>
<dbReference type="Proteomes" id="UP000243197">
    <property type="component" value="Chromosome"/>
</dbReference>
<dbReference type="PROSITE" id="PS50005">
    <property type="entry name" value="TPR"/>
    <property type="match status" value="1"/>
</dbReference>
<protein>
    <submittedName>
        <fullName evidence="3">PEP-CTERM system TPR-repeat lipoprotein</fullName>
    </submittedName>
</protein>
<dbReference type="EMBL" id="AP014564">
    <property type="protein sequence ID" value="BAV94326.1"/>
    <property type="molecule type" value="Genomic_DNA"/>
</dbReference>